<dbReference type="Pfam" id="PF02190">
    <property type="entry name" value="LON_substr_bdg"/>
    <property type="match status" value="1"/>
</dbReference>
<dbReference type="InterPro" id="IPR015947">
    <property type="entry name" value="PUA-like_sf"/>
</dbReference>
<reference evidence="2 3" key="1">
    <citation type="journal article" date="2010" name="Int. J. Syst. Evol. Microbiol.">
        <title>Reclassification of Herbaspirillum putei as a later heterotypic synonym of Herbaspirillum huttiense, with the description of H. huttiense subsp. huttiense subsp. nov. and H. huttiense subsp. putei subsp. nov., comb. nov., and description of Herbaspirillum aquaticum sp. nov.</title>
        <authorList>
            <person name="Dobritsa A.P."/>
            <person name="Reddy M.C."/>
            <person name="Samadpour M."/>
        </authorList>
    </citation>
    <scope>NUCLEOTIDE SEQUENCE [LARGE SCALE GENOMIC DNA]</scope>
    <source>
        <strain evidence="2 3">IEH 4430</strain>
    </source>
</reference>
<accession>A0A225SV71</accession>
<dbReference type="EMBL" id="NJGV01000008">
    <property type="protein sequence ID" value="OWY34765.1"/>
    <property type="molecule type" value="Genomic_DNA"/>
</dbReference>
<feature type="domain" description="Lon N-terminal" evidence="1">
    <location>
        <begin position="14"/>
        <end position="214"/>
    </location>
</feature>
<dbReference type="AlphaFoldDB" id="A0A225SV71"/>
<dbReference type="Proteomes" id="UP000214747">
    <property type="component" value="Unassembled WGS sequence"/>
</dbReference>
<dbReference type="InterPro" id="IPR046336">
    <property type="entry name" value="Lon_prtase_N_sf"/>
</dbReference>
<dbReference type="SUPFAM" id="SSF88697">
    <property type="entry name" value="PUA domain-like"/>
    <property type="match status" value="1"/>
</dbReference>
<name>A0A225SV71_9BURK</name>
<dbReference type="Gene3D" id="1.10.4060.10">
    <property type="entry name" value="BPP1347 like domain"/>
    <property type="match status" value="1"/>
</dbReference>
<dbReference type="SMART" id="SM00464">
    <property type="entry name" value="LON"/>
    <property type="match status" value="1"/>
</dbReference>
<proteinExistence type="predicted"/>
<dbReference type="InterPro" id="IPR003111">
    <property type="entry name" value="Lon_prtase_N"/>
</dbReference>
<dbReference type="PANTHER" id="PTHR46732:SF8">
    <property type="entry name" value="ATP-DEPENDENT PROTEASE LA (LON) DOMAIN PROTEIN"/>
    <property type="match status" value="1"/>
</dbReference>
<organism evidence="2 3">
    <name type="scientific">Herbaspirillum aquaticum</name>
    <dbReference type="NCBI Taxonomy" id="568783"/>
    <lineage>
        <taxon>Bacteria</taxon>
        <taxon>Pseudomonadati</taxon>
        <taxon>Pseudomonadota</taxon>
        <taxon>Betaproteobacteria</taxon>
        <taxon>Burkholderiales</taxon>
        <taxon>Oxalobacteraceae</taxon>
        <taxon>Herbaspirillum</taxon>
    </lineage>
</organism>
<dbReference type="Gene3D" id="2.30.130.40">
    <property type="entry name" value="LON domain-like"/>
    <property type="match status" value="1"/>
</dbReference>
<evidence type="ECO:0000313" key="2">
    <source>
        <dbReference type="EMBL" id="OWY34765.1"/>
    </source>
</evidence>
<gene>
    <name evidence="2" type="ORF">CEJ45_10750</name>
</gene>
<sequence>MPAAPATPRPPISAQTIPLFPLASTLFPEGRLPLQIFEVRYLDMIGKCIAEGSSFGVVALTEGSEVRRPGQSERFVGVGTLARIQEWSTPSPGLMRIACLGGERFRILQAEQQKHGLWTAQVEMMEADRAVTIPEELRNTSQALDNLLQSVLRQGLPDSEVPIAAPYRLDDCGWVANRWAEMMPISVNLKQSLLALDNPLLRLELVQDALDELGWLK</sequence>
<dbReference type="PANTHER" id="PTHR46732">
    <property type="entry name" value="ATP-DEPENDENT PROTEASE LA (LON) DOMAIN PROTEIN"/>
    <property type="match status" value="1"/>
</dbReference>
<comment type="caution">
    <text evidence="2">The sequence shown here is derived from an EMBL/GenBank/DDBJ whole genome shotgun (WGS) entry which is preliminary data.</text>
</comment>
<evidence type="ECO:0000313" key="3">
    <source>
        <dbReference type="Proteomes" id="UP000214747"/>
    </source>
</evidence>
<protein>
    <submittedName>
        <fullName evidence="2">Peptidase S16</fullName>
    </submittedName>
</protein>
<dbReference type="RefSeq" id="WP_088755114.1">
    <property type="nucleotide sequence ID" value="NZ_NJGV01000008.1"/>
</dbReference>
<evidence type="ECO:0000259" key="1">
    <source>
        <dbReference type="PROSITE" id="PS51787"/>
    </source>
</evidence>
<keyword evidence="3" id="KW-1185">Reference proteome</keyword>
<dbReference type="PROSITE" id="PS51787">
    <property type="entry name" value="LON_N"/>
    <property type="match status" value="1"/>
</dbReference>